<reference evidence="5" key="1">
    <citation type="submission" date="2015-07" db="EMBL/GenBank/DDBJ databases">
        <title>MeaNS - Measles Nucleotide Surveillance Program.</title>
        <authorList>
            <person name="Tran T."/>
            <person name="Druce J."/>
        </authorList>
    </citation>
    <scope>NUCLEOTIDE SEQUENCE</scope>
    <source>
        <strain evidence="5">UCB-OBI-ISO-001</strain>
        <tissue evidence="5">Gonad</tissue>
    </source>
</reference>
<evidence type="ECO:0000256" key="4">
    <source>
        <dbReference type="SAM" id="MobiDB-lite"/>
    </source>
</evidence>
<dbReference type="SMART" id="SM00248">
    <property type="entry name" value="ANK"/>
    <property type="match status" value="8"/>
</dbReference>
<feature type="compositionally biased region" description="Polar residues" evidence="4">
    <location>
        <begin position="170"/>
        <end position="188"/>
    </location>
</feature>
<feature type="compositionally biased region" description="Low complexity" evidence="4">
    <location>
        <begin position="153"/>
        <end position="169"/>
    </location>
</feature>
<name>A0A0L8G5Q1_OCTBM</name>
<dbReference type="PRINTS" id="PR01415">
    <property type="entry name" value="ANKYRIN"/>
</dbReference>
<protein>
    <submittedName>
        <fullName evidence="5">Uncharacterized protein</fullName>
    </submittedName>
</protein>
<dbReference type="PROSITE" id="PS50088">
    <property type="entry name" value="ANK_REPEAT"/>
    <property type="match status" value="4"/>
</dbReference>
<dbReference type="AlphaFoldDB" id="A0A0L8G5Q1"/>
<feature type="compositionally biased region" description="Basic and acidic residues" evidence="4">
    <location>
        <begin position="1"/>
        <end position="19"/>
    </location>
</feature>
<dbReference type="Pfam" id="PF12796">
    <property type="entry name" value="Ank_2"/>
    <property type="match status" value="3"/>
</dbReference>
<organism evidence="5">
    <name type="scientific">Octopus bimaculoides</name>
    <name type="common">California two-spotted octopus</name>
    <dbReference type="NCBI Taxonomy" id="37653"/>
    <lineage>
        <taxon>Eukaryota</taxon>
        <taxon>Metazoa</taxon>
        <taxon>Spiralia</taxon>
        <taxon>Lophotrochozoa</taxon>
        <taxon>Mollusca</taxon>
        <taxon>Cephalopoda</taxon>
        <taxon>Coleoidea</taxon>
        <taxon>Octopodiformes</taxon>
        <taxon>Octopoda</taxon>
        <taxon>Incirrata</taxon>
        <taxon>Octopodidae</taxon>
        <taxon>Octopus</taxon>
    </lineage>
</organism>
<feature type="repeat" description="ANK" evidence="3">
    <location>
        <begin position="104"/>
        <end position="136"/>
    </location>
</feature>
<evidence type="ECO:0000313" key="5">
    <source>
        <dbReference type="EMBL" id="KOF72154.1"/>
    </source>
</evidence>
<proteinExistence type="predicted"/>
<accession>A0A0L8G5Q1</accession>
<evidence type="ECO:0000256" key="3">
    <source>
        <dbReference type="PROSITE-ProRule" id="PRU00023"/>
    </source>
</evidence>
<evidence type="ECO:0000256" key="2">
    <source>
        <dbReference type="ARBA" id="ARBA00023043"/>
    </source>
</evidence>
<dbReference type="SUPFAM" id="SSF48403">
    <property type="entry name" value="Ankyrin repeat"/>
    <property type="match status" value="1"/>
</dbReference>
<dbReference type="STRING" id="37653.A0A0L8G5Q1"/>
<feature type="repeat" description="ANK" evidence="3">
    <location>
        <begin position="263"/>
        <end position="295"/>
    </location>
</feature>
<gene>
    <name evidence="5" type="ORF">OCBIM_22039945mg</name>
</gene>
<evidence type="ECO:0000256" key="1">
    <source>
        <dbReference type="ARBA" id="ARBA00022737"/>
    </source>
</evidence>
<dbReference type="PROSITE" id="PS50297">
    <property type="entry name" value="ANK_REP_REGION"/>
    <property type="match status" value="4"/>
</dbReference>
<dbReference type="InterPro" id="IPR002110">
    <property type="entry name" value="Ankyrin_rpt"/>
</dbReference>
<dbReference type="PANTHER" id="PTHR24126">
    <property type="entry name" value="ANKYRIN REPEAT, PH AND SEC7 DOMAIN CONTAINING PROTEIN SECG-RELATED"/>
    <property type="match status" value="1"/>
</dbReference>
<feature type="region of interest" description="Disordered" evidence="4">
    <location>
        <begin position="138"/>
        <end position="191"/>
    </location>
</feature>
<feature type="repeat" description="ANK" evidence="3">
    <location>
        <begin position="203"/>
        <end position="231"/>
    </location>
</feature>
<dbReference type="CDD" id="cd03716">
    <property type="entry name" value="SOCS_ASB_like"/>
    <property type="match status" value="1"/>
</dbReference>
<keyword evidence="1" id="KW-0677">Repeat</keyword>
<keyword evidence="2 3" id="KW-0040">ANK repeat</keyword>
<dbReference type="Gene3D" id="1.25.40.20">
    <property type="entry name" value="Ankyrin repeat-containing domain"/>
    <property type="match status" value="3"/>
</dbReference>
<dbReference type="KEGG" id="obi:106879070"/>
<dbReference type="OMA" id="VHTYIGS"/>
<feature type="region of interest" description="Disordered" evidence="4">
    <location>
        <begin position="1"/>
        <end position="31"/>
    </location>
</feature>
<sequence length="546" mass="61841">MADKENGNTTKDKSEENKERRKRGKLSAEEEELHRKSVQRLLAEAITHDAPVADVEIIIKYGGDVNGNVNRGLKPIHYASYADNTDIIRILLKYGADINARDDVGYTPLHLCARKGHLKSMKYLIRCGAKINIEAHEYTPKQPRTSLTDDQDQNGNQDQNENQDQGQNQSELNTRNEQSSPAVTNDASGPTPLTVLEDLTIEPINLALENNHVAIVKLLLENGAKANRRYFMGFEINLVPLQNIECLDLLLQYGANPNSINRCGVSPLMKAAKENEIFATRLLLRYGADVNLQCPERFEQKTALHFAIEAGNRTIARTLLLHHARTSKFPNYKYNALHTAVLTDREDLVELVLLFPIDVDEVTDDNCTALMMACAATNTINQREIINLLLQAGANPNKHADIINYIAPCFSPIVEYLRNQDSISYDVILNLIQHGAIVHFGGFTTVVRKKNPFGVLHYFDKISKNEKLLKLLMEACSLFDLYAIDRCREFSQEEKEYFEELGKKPLPLKNSIRFLMRNLLMPNLLLKISKLPLPEFLKKYLAFETI</sequence>
<dbReference type="EMBL" id="KQ423808">
    <property type="protein sequence ID" value="KOF72154.1"/>
    <property type="molecule type" value="Genomic_DNA"/>
</dbReference>
<dbReference type="OrthoDB" id="366390at2759"/>
<feature type="repeat" description="ANK" evidence="3">
    <location>
        <begin position="71"/>
        <end position="103"/>
    </location>
</feature>
<dbReference type="InterPro" id="IPR036770">
    <property type="entry name" value="Ankyrin_rpt-contain_sf"/>
</dbReference>